<dbReference type="AlphaFoldDB" id="A0A2S3UL31"/>
<organism evidence="4 5">
    <name type="scientific">Roseibium marinum</name>
    <dbReference type="NCBI Taxonomy" id="281252"/>
    <lineage>
        <taxon>Bacteria</taxon>
        <taxon>Pseudomonadati</taxon>
        <taxon>Pseudomonadota</taxon>
        <taxon>Alphaproteobacteria</taxon>
        <taxon>Hyphomicrobiales</taxon>
        <taxon>Stappiaceae</taxon>
        <taxon>Roseibium</taxon>
    </lineage>
</organism>
<dbReference type="Pfam" id="PF01156">
    <property type="entry name" value="IU_nuc_hydro"/>
    <property type="match status" value="1"/>
</dbReference>
<feature type="domain" description="Inosine/uridine-preferring nucleoside hydrolase" evidence="3">
    <location>
        <begin position="2"/>
        <end position="291"/>
    </location>
</feature>
<keyword evidence="5" id="KW-1185">Reference proteome</keyword>
<evidence type="ECO:0000259" key="3">
    <source>
        <dbReference type="Pfam" id="PF01156"/>
    </source>
</evidence>
<dbReference type="EMBL" id="PPCN01000015">
    <property type="protein sequence ID" value="POF28263.1"/>
    <property type="molecule type" value="Genomic_DNA"/>
</dbReference>
<name>A0A2S3UL31_9HYPH</name>
<dbReference type="PANTHER" id="PTHR12304">
    <property type="entry name" value="INOSINE-URIDINE PREFERRING NUCLEOSIDE HYDROLASE"/>
    <property type="match status" value="1"/>
</dbReference>
<sequence>MIWIDTDMGFDDILAVMIIADSRKISGISLVFGNAPLEEVRKNAAGARSLLGWRMPIHTGAAKAILGELITPGHVLGPTGIPTRGARLPECPPVPVSPALAALSGWLEALEEPGEILALGPLTNLAVLALSRPDLLPKIAKVTWMGGAAGRGNQTPSAEFNAYADPEALKIVLDSGVSLDFVDLELCRQVLIGPDDLRALEATGTQKGRVLADLCGAYVDIALERGREKMAVYDPCAAAALVIPEAFTFAPGFVEVELTGTHTRGRTVLDQRPGITPNCRWAMHADAPRVLSLALETLQKAALS</sequence>
<evidence type="ECO:0000256" key="1">
    <source>
        <dbReference type="ARBA" id="ARBA00022801"/>
    </source>
</evidence>
<dbReference type="PANTHER" id="PTHR12304:SF4">
    <property type="entry name" value="URIDINE NUCLEOSIDASE"/>
    <property type="match status" value="1"/>
</dbReference>
<dbReference type="Gene3D" id="3.90.245.10">
    <property type="entry name" value="Ribonucleoside hydrolase-like"/>
    <property type="match status" value="1"/>
</dbReference>
<dbReference type="GO" id="GO:0008477">
    <property type="term" value="F:purine nucleosidase activity"/>
    <property type="evidence" value="ECO:0007669"/>
    <property type="project" value="TreeGrafter"/>
</dbReference>
<comment type="caution">
    <text evidence="4">The sequence shown here is derived from an EMBL/GenBank/DDBJ whole genome shotgun (WGS) entry which is preliminary data.</text>
</comment>
<dbReference type="InterPro" id="IPR023186">
    <property type="entry name" value="IUNH"/>
</dbReference>
<accession>A0A2S3UL31</accession>
<dbReference type="InterPro" id="IPR001910">
    <property type="entry name" value="Inosine/uridine_hydrolase_dom"/>
</dbReference>
<reference evidence="4 5" key="1">
    <citation type="submission" date="2018-01" db="EMBL/GenBank/DDBJ databases">
        <title>Genomic Encyclopedia of Archaeal and Bacterial Type Strains, Phase II (KMG-II): from individual species to whole genera.</title>
        <authorList>
            <person name="Goeker M."/>
        </authorList>
    </citation>
    <scope>NUCLEOTIDE SEQUENCE [LARGE SCALE GENOMIC DNA]</scope>
    <source>
        <strain evidence="4 5">DSM 17023</strain>
    </source>
</reference>
<dbReference type="RefSeq" id="WP_103225083.1">
    <property type="nucleotide sequence ID" value="NZ_PPCN01000015.1"/>
</dbReference>
<dbReference type="OrthoDB" id="9797882at2"/>
<dbReference type="GO" id="GO:0006152">
    <property type="term" value="P:purine nucleoside catabolic process"/>
    <property type="evidence" value="ECO:0007669"/>
    <property type="project" value="TreeGrafter"/>
</dbReference>
<evidence type="ECO:0000313" key="4">
    <source>
        <dbReference type="EMBL" id="POF28263.1"/>
    </source>
</evidence>
<dbReference type="InterPro" id="IPR036452">
    <property type="entry name" value="Ribo_hydro-like"/>
</dbReference>
<proteinExistence type="predicted"/>
<dbReference type="Proteomes" id="UP000236959">
    <property type="component" value="Unassembled WGS sequence"/>
</dbReference>
<evidence type="ECO:0000313" key="5">
    <source>
        <dbReference type="Proteomes" id="UP000236959"/>
    </source>
</evidence>
<keyword evidence="1 4" id="KW-0378">Hydrolase</keyword>
<gene>
    <name evidence="4" type="ORF">CLV41_11530</name>
</gene>
<keyword evidence="2" id="KW-0326">Glycosidase</keyword>
<evidence type="ECO:0000256" key="2">
    <source>
        <dbReference type="ARBA" id="ARBA00023295"/>
    </source>
</evidence>
<dbReference type="GO" id="GO:0005829">
    <property type="term" value="C:cytosol"/>
    <property type="evidence" value="ECO:0007669"/>
    <property type="project" value="TreeGrafter"/>
</dbReference>
<protein>
    <submittedName>
        <fullName evidence="4">Inosine-uridine nucleoside N-ribohydrolase</fullName>
    </submittedName>
</protein>
<dbReference type="SUPFAM" id="SSF53590">
    <property type="entry name" value="Nucleoside hydrolase"/>
    <property type="match status" value="1"/>
</dbReference>